<evidence type="ECO:0000256" key="2">
    <source>
        <dbReference type="ARBA" id="ARBA00023295"/>
    </source>
</evidence>
<dbReference type="Pfam" id="PF02065">
    <property type="entry name" value="Melibiase"/>
    <property type="match status" value="1"/>
</dbReference>
<dbReference type="InterPro" id="IPR013785">
    <property type="entry name" value="Aldolase_TIM"/>
</dbReference>
<keyword evidence="1" id="KW-0378">Hydrolase</keyword>
<dbReference type="Gene3D" id="3.20.20.70">
    <property type="entry name" value="Aldolase class I"/>
    <property type="match status" value="1"/>
</dbReference>
<reference evidence="3 4" key="1">
    <citation type="submission" date="2020-10" db="EMBL/GenBank/DDBJ databases">
        <title>Complete genome sequence of Paludibaculum fermentans P105T, a facultatively anaerobic acidobacterium capable of dissimilatory Fe(III) reduction.</title>
        <authorList>
            <person name="Dedysh S.N."/>
            <person name="Beletsky A.V."/>
            <person name="Kulichevskaya I.S."/>
            <person name="Mardanov A.V."/>
            <person name="Ravin N.V."/>
        </authorList>
    </citation>
    <scope>NUCLEOTIDE SEQUENCE [LARGE SCALE GENOMIC DNA]</scope>
    <source>
        <strain evidence="3 4">P105</strain>
    </source>
</reference>
<organism evidence="3 4">
    <name type="scientific">Paludibaculum fermentans</name>
    <dbReference type="NCBI Taxonomy" id="1473598"/>
    <lineage>
        <taxon>Bacteria</taxon>
        <taxon>Pseudomonadati</taxon>
        <taxon>Acidobacteriota</taxon>
        <taxon>Terriglobia</taxon>
        <taxon>Bryobacterales</taxon>
        <taxon>Bryobacteraceae</taxon>
        <taxon>Paludibaculum</taxon>
    </lineage>
</organism>
<dbReference type="RefSeq" id="WP_194450916.1">
    <property type="nucleotide sequence ID" value="NZ_CP063849.1"/>
</dbReference>
<dbReference type="CDD" id="cd14791">
    <property type="entry name" value="GH36"/>
    <property type="match status" value="1"/>
</dbReference>
<dbReference type="PANTHER" id="PTHR43053:SF3">
    <property type="entry name" value="ALPHA-GALACTOSIDASE C-RELATED"/>
    <property type="match status" value="1"/>
</dbReference>
<dbReference type="KEGG" id="pfer:IRI77_04670"/>
<dbReference type="EMBL" id="CP063849">
    <property type="protein sequence ID" value="QOY89254.1"/>
    <property type="molecule type" value="Genomic_DNA"/>
</dbReference>
<name>A0A7S7NT63_PALFE</name>
<gene>
    <name evidence="3" type="ORF">IRI77_04670</name>
</gene>
<dbReference type="GO" id="GO:0016052">
    <property type="term" value="P:carbohydrate catabolic process"/>
    <property type="evidence" value="ECO:0007669"/>
    <property type="project" value="InterPro"/>
</dbReference>
<dbReference type="InterPro" id="IPR017853">
    <property type="entry name" value="GH"/>
</dbReference>
<evidence type="ECO:0000313" key="3">
    <source>
        <dbReference type="EMBL" id="QOY89254.1"/>
    </source>
</evidence>
<dbReference type="Proteomes" id="UP000593892">
    <property type="component" value="Chromosome"/>
</dbReference>
<dbReference type="InterPro" id="IPR050985">
    <property type="entry name" value="Alpha-glycosidase_related"/>
</dbReference>
<sequence length="586" mass="64810">MLTRREFNFSMLAAPAVVGTALDKTPARAIGLDGAEAAACKVTRRWTGPVCRASVTNSGAQPVRLREIVLFEGPHGYGPETKLYGEGFTMLSQTGGTLGAPTAIGGYLDRKHYRIPEPADATTVYSVACLSPAANRHELMAFTSSRRYVGRFHFRASTLQVTLDCEGLELAPGQTWPLEEFVRLEGTNRAALFEQLGGLIAKNHPPLKWATPPEGWCSWYCFGPKVTAQQVRDNLEWIAKNAPNLKYVQIDDGYQPAMGDWLETGTAFGGDIRAVLKEIKTRGFEPAIWVAPFIAEEKSKLFTEHPGWFMKDEQGAPLASNKVTFGGWRRGPWYALDATQPAVQQHLKSVFRTMNQEWGVTYFKMDANFWGAMHGGRLSDGKATRVEAYRRGMEAIIEGAGRSFLLGCNHPMWPSLGLIHGSRSSGDISRKWSTVSMVASENLNRAWQNGRLWWNDPDALVLLGGLPEDEFMFHAAATYATGGMLLSGDDLTKMTPERQALLLKLRPTGQAAAFDPEFKIGRMKRPGHELVFVLNWSDKTVTQSFLLPGLVQVKDFLTGEDMGRHKGDCEVPDMPPHSGRVFQLVG</sequence>
<dbReference type="GO" id="GO:0004557">
    <property type="term" value="F:alpha-galactosidase activity"/>
    <property type="evidence" value="ECO:0007669"/>
    <property type="project" value="InterPro"/>
</dbReference>
<keyword evidence="4" id="KW-1185">Reference proteome</keyword>
<keyword evidence="2" id="KW-0326">Glycosidase</keyword>
<protein>
    <submittedName>
        <fullName evidence="3">Alpha-galactosidase</fullName>
    </submittedName>
</protein>
<evidence type="ECO:0000313" key="4">
    <source>
        <dbReference type="Proteomes" id="UP000593892"/>
    </source>
</evidence>
<dbReference type="SUPFAM" id="SSF51445">
    <property type="entry name" value="(Trans)glycosidases"/>
    <property type="match status" value="1"/>
</dbReference>
<dbReference type="PANTHER" id="PTHR43053">
    <property type="entry name" value="GLYCOSIDASE FAMILY 31"/>
    <property type="match status" value="1"/>
</dbReference>
<proteinExistence type="predicted"/>
<dbReference type="AlphaFoldDB" id="A0A7S7NT63"/>
<dbReference type="InterPro" id="IPR002252">
    <property type="entry name" value="Glyco_hydro_36"/>
</dbReference>
<evidence type="ECO:0000256" key="1">
    <source>
        <dbReference type="ARBA" id="ARBA00022801"/>
    </source>
</evidence>
<accession>A0A7S7NT63</accession>